<dbReference type="InterPro" id="IPR037523">
    <property type="entry name" value="VOC_core"/>
</dbReference>
<dbReference type="SUPFAM" id="SSF54593">
    <property type="entry name" value="Glyoxalase/Bleomycin resistance protein/Dihydroxybiphenyl dioxygenase"/>
    <property type="match status" value="1"/>
</dbReference>
<evidence type="ECO:0000259" key="2">
    <source>
        <dbReference type="PROSITE" id="PS51819"/>
    </source>
</evidence>
<dbReference type="GO" id="GO:0046872">
    <property type="term" value="F:metal ion binding"/>
    <property type="evidence" value="ECO:0007669"/>
    <property type="project" value="UniProtKB-KW"/>
</dbReference>
<feature type="domain" description="VOC" evidence="2">
    <location>
        <begin position="2"/>
        <end position="118"/>
    </location>
</feature>
<dbReference type="InterPro" id="IPR004360">
    <property type="entry name" value="Glyas_Fos-R_dOase_dom"/>
</dbReference>
<reference evidence="3 4" key="1">
    <citation type="submission" date="2018-04" db="EMBL/GenBank/DDBJ databases">
        <title>Genomic Encyclopedia of Type Strains, Phase IV (KMG-IV): sequencing the most valuable type-strain genomes for metagenomic binning, comparative biology and taxonomic classification.</title>
        <authorList>
            <person name="Goeker M."/>
        </authorList>
    </citation>
    <scope>NUCLEOTIDE SEQUENCE [LARGE SCALE GENOMIC DNA]</scope>
    <source>
        <strain evidence="3 4">DSM 45771</strain>
    </source>
</reference>
<name>A0A2U1FCN8_9PSEU</name>
<dbReference type="GO" id="GO:0051213">
    <property type="term" value="F:dioxygenase activity"/>
    <property type="evidence" value="ECO:0007669"/>
    <property type="project" value="UniProtKB-KW"/>
</dbReference>
<dbReference type="InterPro" id="IPR029068">
    <property type="entry name" value="Glyas_Bleomycin-R_OHBP_Dase"/>
</dbReference>
<keyword evidence="1" id="KW-0479">Metal-binding</keyword>
<dbReference type="PROSITE" id="PS00934">
    <property type="entry name" value="GLYOXALASE_I_1"/>
    <property type="match status" value="1"/>
</dbReference>
<keyword evidence="3" id="KW-0223">Dioxygenase</keyword>
<accession>A0A2U1FCN8</accession>
<keyword evidence="4" id="KW-1185">Reference proteome</keyword>
<dbReference type="EMBL" id="QEKW01000005">
    <property type="protein sequence ID" value="PVZ09961.1"/>
    <property type="molecule type" value="Genomic_DNA"/>
</dbReference>
<evidence type="ECO:0000313" key="4">
    <source>
        <dbReference type="Proteomes" id="UP000245639"/>
    </source>
</evidence>
<gene>
    <name evidence="3" type="ORF">C8D89_10534</name>
</gene>
<dbReference type="InterPro" id="IPR051332">
    <property type="entry name" value="Fosfomycin_Res_Enzymes"/>
</dbReference>
<dbReference type="AlphaFoldDB" id="A0A2U1FCN8"/>
<dbReference type="Gene3D" id="3.10.180.10">
    <property type="entry name" value="2,3-Dihydroxybiphenyl 1,2-Dioxygenase, domain 1"/>
    <property type="match status" value="1"/>
</dbReference>
<dbReference type="PANTHER" id="PTHR36113:SF3">
    <property type="entry name" value="SLL5075 PROTEIN"/>
    <property type="match status" value="1"/>
</dbReference>
<organism evidence="3 4">
    <name type="scientific">Actinomycetospora cinnamomea</name>
    <dbReference type="NCBI Taxonomy" id="663609"/>
    <lineage>
        <taxon>Bacteria</taxon>
        <taxon>Bacillati</taxon>
        <taxon>Actinomycetota</taxon>
        <taxon>Actinomycetes</taxon>
        <taxon>Pseudonocardiales</taxon>
        <taxon>Pseudonocardiaceae</taxon>
        <taxon>Actinomycetospora</taxon>
    </lineage>
</organism>
<keyword evidence="3" id="KW-0560">Oxidoreductase</keyword>
<dbReference type="InterPro" id="IPR018146">
    <property type="entry name" value="Glyoxalase_1_CS"/>
</dbReference>
<protein>
    <submittedName>
        <fullName evidence="3">Catechol 2,3-dioxygenase-like lactoylglutathione lyase family enzyme</fullName>
    </submittedName>
</protein>
<dbReference type="PROSITE" id="PS51819">
    <property type="entry name" value="VOC"/>
    <property type="match status" value="1"/>
</dbReference>
<sequence length="119" mass="12960">MNVTHVGLPVRDAERSVAFYASHFGFDPATATTHDDGTVIVRNRDAFDLALHPDAGVAAPLHPFLHVGFRLTDADAVRAVLADLRAAGAEIVEEWDEPGYVALKCADPDGHRVEVYWEP</sequence>
<dbReference type="Pfam" id="PF00903">
    <property type="entry name" value="Glyoxalase"/>
    <property type="match status" value="1"/>
</dbReference>
<proteinExistence type="predicted"/>
<dbReference type="Proteomes" id="UP000245639">
    <property type="component" value="Unassembled WGS sequence"/>
</dbReference>
<keyword evidence="3" id="KW-0456">Lyase</keyword>
<comment type="caution">
    <text evidence="3">The sequence shown here is derived from an EMBL/GenBank/DDBJ whole genome shotgun (WGS) entry which is preliminary data.</text>
</comment>
<dbReference type="GO" id="GO:0004462">
    <property type="term" value="F:lactoylglutathione lyase activity"/>
    <property type="evidence" value="ECO:0007669"/>
    <property type="project" value="InterPro"/>
</dbReference>
<dbReference type="CDD" id="cd06587">
    <property type="entry name" value="VOC"/>
    <property type="match status" value="1"/>
</dbReference>
<evidence type="ECO:0000256" key="1">
    <source>
        <dbReference type="ARBA" id="ARBA00022723"/>
    </source>
</evidence>
<dbReference type="PANTHER" id="PTHR36113">
    <property type="entry name" value="LYASE, PUTATIVE-RELATED-RELATED"/>
    <property type="match status" value="1"/>
</dbReference>
<evidence type="ECO:0000313" key="3">
    <source>
        <dbReference type="EMBL" id="PVZ09961.1"/>
    </source>
</evidence>